<gene>
    <name evidence="1" type="ORF">L2E82_36634</name>
</gene>
<reference evidence="2" key="1">
    <citation type="journal article" date="2022" name="Mol. Ecol. Resour.">
        <title>The genomes of chicory, endive, great burdock and yacon provide insights into Asteraceae palaeo-polyploidization history and plant inulin production.</title>
        <authorList>
            <person name="Fan W."/>
            <person name="Wang S."/>
            <person name="Wang H."/>
            <person name="Wang A."/>
            <person name="Jiang F."/>
            <person name="Liu H."/>
            <person name="Zhao H."/>
            <person name="Xu D."/>
            <person name="Zhang Y."/>
        </authorList>
    </citation>
    <scope>NUCLEOTIDE SEQUENCE [LARGE SCALE GENOMIC DNA]</scope>
    <source>
        <strain evidence="2">cv. Punajuju</strain>
    </source>
</reference>
<organism evidence="1 2">
    <name type="scientific">Cichorium intybus</name>
    <name type="common">Chicory</name>
    <dbReference type="NCBI Taxonomy" id="13427"/>
    <lineage>
        <taxon>Eukaryota</taxon>
        <taxon>Viridiplantae</taxon>
        <taxon>Streptophyta</taxon>
        <taxon>Embryophyta</taxon>
        <taxon>Tracheophyta</taxon>
        <taxon>Spermatophyta</taxon>
        <taxon>Magnoliopsida</taxon>
        <taxon>eudicotyledons</taxon>
        <taxon>Gunneridae</taxon>
        <taxon>Pentapetalae</taxon>
        <taxon>asterids</taxon>
        <taxon>campanulids</taxon>
        <taxon>Asterales</taxon>
        <taxon>Asteraceae</taxon>
        <taxon>Cichorioideae</taxon>
        <taxon>Cichorieae</taxon>
        <taxon>Cichoriinae</taxon>
        <taxon>Cichorium</taxon>
    </lineage>
</organism>
<protein>
    <submittedName>
        <fullName evidence="1">Uncharacterized protein</fullName>
    </submittedName>
</protein>
<dbReference type="Proteomes" id="UP001055811">
    <property type="component" value="Linkage Group LG07"/>
</dbReference>
<evidence type="ECO:0000313" key="1">
    <source>
        <dbReference type="EMBL" id="KAI3707797.1"/>
    </source>
</evidence>
<keyword evidence="2" id="KW-1185">Reference proteome</keyword>
<evidence type="ECO:0000313" key="2">
    <source>
        <dbReference type="Proteomes" id="UP001055811"/>
    </source>
</evidence>
<name>A0ACB9AC49_CICIN</name>
<comment type="caution">
    <text evidence="1">The sequence shown here is derived from an EMBL/GenBank/DDBJ whole genome shotgun (WGS) entry which is preliminary data.</text>
</comment>
<dbReference type="EMBL" id="CM042015">
    <property type="protein sequence ID" value="KAI3707797.1"/>
    <property type="molecule type" value="Genomic_DNA"/>
</dbReference>
<proteinExistence type="predicted"/>
<accession>A0ACB9AC49</accession>
<sequence>MVFSALAGAGLGTAVSKISDAIIQVINKAYKFRSELTQLQETITRINPIFDEIEKLTALLDRPKQEKDMFIAQMKDAEALVLKCKRVKWNFYKRYIHAIDVQLGIARDILNLQVAMEVQTRMMKGDSDRWSPRVPLLKVSVIGFEDRVRDLKTMVLKDSAGDECSVVVVSAAGGCGKTTLVTKLCHDTKIQENFGGNIYFATISETPNLKIVIKNLLQRSQTDFINDDDAINQWGSFLGESQSDLLLVLDDVWSESIINRFKFNRHGYKILATSRTTFRQFNTYQLQLLNHQDATNLFRYYAFSKGTSEHANIPDDLVNKLVNCCKKHPLALSVIGGMLKGTRIESWLNMLKNLSDGNRSVLDLNESILLCLARSLDVFEEESVVKQCYLDLGLFPEDQKISATMLMDMWDHLYNHDDENGLATINHLFQLSYKNLATLLPIRNHSPLIANYCEEKAVIQHDLMITLAIRLSSQEPIEHRKRLIISANEQDLPKFPHVVDAVYYRFPQMKDSL</sequence>
<reference evidence="1 2" key="2">
    <citation type="journal article" date="2022" name="Mol. Ecol. Resour.">
        <title>The genomes of chicory, endive, great burdock and yacon provide insights into Asteraceae paleo-polyploidization history and plant inulin production.</title>
        <authorList>
            <person name="Fan W."/>
            <person name="Wang S."/>
            <person name="Wang H."/>
            <person name="Wang A."/>
            <person name="Jiang F."/>
            <person name="Liu H."/>
            <person name="Zhao H."/>
            <person name="Xu D."/>
            <person name="Zhang Y."/>
        </authorList>
    </citation>
    <scope>NUCLEOTIDE SEQUENCE [LARGE SCALE GENOMIC DNA]</scope>
    <source>
        <strain evidence="2">cv. Punajuju</strain>
        <tissue evidence="1">Leaves</tissue>
    </source>
</reference>